<keyword evidence="2" id="KW-1185">Reference proteome</keyword>
<sequence length="93" mass="10079">MCVPKDIEKKHPLSHPATKHVTLSCSPTPSFHRTGMADGQCGGHAWESGQKGPRNGKGILCFPNFIRAMCNEGGIALLTEAGLSYRDVMKQLE</sequence>
<reference evidence="1 2" key="1">
    <citation type="submission" date="2020-02" db="EMBL/GenBank/DDBJ databases">
        <title>A chromosome-scale genome assembly of the black bullhead catfish (Ameiurus melas).</title>
        <authorList>
            <person name="Wen M."/>
            <person name="Zham M."/>
            <person name="Cabau C."/>
            <person name="Klopp C."/>
            <person name="Donnadieu C."/>
            <person name="Roques C."/>
            <person name="Bouchez O."/>
            <person name="Lampietro C."/>
            <person name="Jouanno E."/>
            <person name="Herpin A."/>
            <person name="Louis A."/>
            <person name="Berthelot C."/>
            <person name="Parey E."/>
            <person name="Roest-Crollius H."/>
            <person name="Braasch I."/>
            <person name="Postlethwait J."/>
            <person name="Robinson-Rechavi M."/>
            <person name="Echchiki A."/>
            <person name="Begum T."/>
            <person name="Montfort J."/>
            <person name="Schartl M."/>
            <person name="Bobe J."/>
            <person name="Guiguen Y."/>
        </authorList>
    </citation>
    <scope>NUCLEOTIDE SEQUENCE [LARGE SCALE GENOMIC DNA]</scope>
    <source>
        <strain evidence="1">M_S1</strain>
        <tissue evidence="1">Blood</tissue>
    </source>
</reference>
<comment type="caution">
    <text evidence="1">The sequence shown here is derived from an EMBL/GenBank/DDBJ whole genome shotgun (WGS) entry which is preliminary data.</text>
</comment>
<name>A0A7J6BEX4_AMEME</name>
<evidence type="ECO:0000313" key="2">
    <source>
        <dbReference type="Proteomes" id="UP000593565"/>
    </source>
</evidence>
<dbReference type="AlphaFoldDB" id="A0A7J6BEX4"/>
<organism evidence="1 2">
    <name type="scientific">Ameiurus melas</name>
    <name type="common">Black bullhead</name>
    <name type="synonym">Silurus melas</name>
    <dbReference type="NCBI Taxonomy" id="219545"/>
    <lineage>
        <taxon>Eukaryota</taxon>
        <taxon>Metazoa</taxon>
        <taxon>Chordata</taxon>
        <taxon>Craniata</taxon>
        <taxon>Vertebrata</taxon>
        <taxon>Euteleostomi</taxon>
        <taxon>Actinopterygii</taxon>
        <taxon>Neopterygii</taxon>
        <taxon>Teleostei</taxon>
        <taxon>Ostariophysi</taxon>
        <taxon>Siluriformes</taxon>
        <taxon>Ictaluridae</taxon>
        <taxon>Ameiurus</taxon>
    </lineage>
</organism>
<proteinExistence type="predicted"/>
<dbReference type="EMBL" id="JAAGNN010000001">
    <property type="protein sequence ID" value="KAF4093665.1"/>
    <property type="molecule type" value="Genomic_DNA"/>
</dbReference>
<dbReference type="Proteomes" id="UP000593565">
    <property type="component" value="Unassembled WGS sequence"/>
</dbReference>
<protein>
    <submittedName>
        <fullName evidence="1">Uncharacterized protein</fullName>
    </submittedName>
</protein>
<accession>A0A7J6BEX4</accession>
<evidence type="ECO:0000313" key="1">
    <source>
        <dbReference type="EMBL" id="KAF4093665.1"/>
    </source>
</evidence>
<gene>
    <name evidence="1" type="ORF">AMELA_G00004460</name>
</gene>